<dbReference type="SMART" id="SM00354">
    <property type="entry name" value="HTH_LACI"/>
    <property type="match status" value="1"/>
</dbReference>
<reference evidence="5" key="1">
    <citation type="journal article" date="2022" name="Cell">
        <title>Design, construction, and in vivo augmentation of a complex gut microbiome.</title>
        <authorList>
            <person name="Cheng A.G."/>
            <person name="Ho P.Y."/>
            <person name="Aranda-Diaz A."/>
            <person name="Jain S."/>
            <person name="Yu F.B."/>
            <person name="Meng X."/>
            <person name="Wang M."/>
            <person name="Iakiviak M."/>
            <person name="Nagashima K."/>
            <person name="Zhao A."/>
            <person name="Murugkar P."/>
            <person name="Patil A."/>
            <person name="Atabakhsh K."/>
            <person name="Weakley A."/>
            <person name="Yan J."/>
            <person name="Brumbaugh A.R."/>
            <person name="Higginbottom S."/>
            <person name="Dimas A."/>
            <person name="Shiver A.L."/>
            <person name="Deutschbauer A."/>
            <person name="Neff N."/>
            <person name="Sonnenburg J.L."/>
            <person name="Huang K.C."/>
            <person name="Fischbach M.A."/>
        </authorList>
    </citation>
    <scope>NUCLEOTIDE SEQUENCE</scope>
    <source>
        <strain evidence="5">DSM 19829</strain>
    </source>
</reference>
<evidence type="ECO:0000256" key="1">
    <source>
        <dbReference type="ARBA" id="ARBA00023015"/>
    </source>
</evidence>
<dbReference type="PROSITE" id="PS50932">
    <property type="entry name" value="HTH_LACI_2"/>
    <property type="match status" value="1"/>
</dbReference>
<feature type="domain" description="HTH lacI-type" evidence="4">
    <location>
        <begin position="3"/>
        <end position="57"/>
    </location>
</feature>
<dbReference type="PANTHER" id="PTHR30146">
    <property type="entry name" value="LACI-RELATED TRANSCRIPTIONAL REPRESSOR"/>
    <property type="match status" value="1"/>
</dbReference>
<dbReference type="Proteomes" id="UP001060164">
    <property type="component" value="Chromosome"/>
</dbReference>
<dbReference type="RefSeq" id="WP_028528149.1">
    <property type="nucleotide sequence ID" value="NZ_CABLBR010000008.1"/>
</dbReference>
<dbReference type="InterPro" id="IPR025997">
    <property type="entry name" value="SBP_2_dom"/>
</dbReference>
<dbReference type="Gene3D" id="1.10.260.40">
    <property type="entry name" value="lambda repressor-like DNA-binding domains"/>
    <property type="match status" value="1"/>
</dbReference>
<dbReference type="EMBL" id="CP102290">
    <property type="protein sequence ID" value="UWP58354.1"/>
    <property type="molecule type" value="Genomic_DNA"/>
</dbReference>
<protein>
    <submittedName>
        <fullName evidence="5">LacI family DNA-binding transcriptional regulator</fullName>
    </submittedName>
</protein>
<dbReference type="PANTHER" id="PTHR30146:SF152">
    <property type="entry name" value="TRANSCRIPTIONAL REGULATORY PROTEIN"/>
    <property type="match status" value="1"/>
</dbReference>
<dbReference type="SUPFAM" id="SSF47413">
    <property type="entry name" value="lambda repressor-like DNA-binding domains"/>
    <property type="match status" value="1"/>
</dbReference>
<evidence type="ECO:0000256" key="3">
    <source>
        <dbReference type="ARBA" id="ARBA00023163"/>
    </source>
</evidence>
<accession>A0ABY5VDD7</accession>
<evidence type="ECO:0000313" key="5">
    <source>
        <dbReference type="EMBL" id="UWP58354.1"/>
    </source>
</evidence>
<dbReference type="InterPro" id="IPR010982">
    <property type="entry name" value="Lambda_DNA-bd_dom_sf"/>
</dbReference>
<dbReference type="Pfam" id="PF13407">
    <property type="entry name" value="Peripla_BP_4"/>
    <property type="match status" value="1"/>
</dbReference>
<evidence type="ECO:0000256" key="2">
    <source>
        <dbReference type="ARBA" id="ARBA00023125"/>
    </source>
</evidence>
<dbReference type="PROSITE" id="PS00356">
    <property type="entry name" value="HTH_LACI_1"/>
    <property type="match status" value="1"/>
</dbReference>
<dbReference type="Pfam" id="PF00356">
    <property type="entry name" value="LacI"/>
    <property type="match status" value="1"/>
</dbReference>
<dbReference type="SUPFAM" id="SSF53822">
    <property type="entry name" value="Periplasmic binding protein-like I"/>
    <property type="match status" value="1"/>
</dbReference>
<dbReference type="Gene3D" id="3.40.50.2300">
    <property type="match status" value="2"/>
</dbReference>
<keyword evidence="1" id="KW-0805">Transcription regulation</keyword>
<gene>
    <name evidence="5" type="ORF">NQ502_13300</name>
</gene>
<organism evidence="5 6">
    <name type="scientific">Ruminococcus gauvreauii</name>
    <dbReference type="NCBI Taxonomy" id="438033"/>
    <lineage>
        <taxon>Bacteria</taxon>
        <taxon>Bacillati</taxon>
        <taxon>Bacillota</taxon>
        <taxon>Clostridia</taxon>
        <taxon>Eubacteriales</taxon>
        <taxon>Oscillospiraceae</taxon>
        <taxon>Ruminococcus</taxon>
    </lineage>
</organism>
<evidence type="ECO:0000313" key="6">
    <source>
        <dbReference type="Proteomes" id="UP001060164"/>
    </source>
</evidence>
<dbReference type="InterPro" id="IPR000843">
    <property type="entry name" value="HTH_LacI"/>
</dbReference>
<proteinExistence type="predicted"/>
<keyword evidence="3" id="KW-0804">Transcription</keyword>
<keyword evidence="2 5" id="KW-0238">DNA-binding</keyword>
<keyword evidence="6" id="KW-1185">Reference proteome</keyword>
<evidence type="ECO:0000259" key="4">
    <source>
        <dbReference type="PROSITE" id="PS50932"/>
    </source>
</evidence>
<dbReference type="CDD" id="cd06307">
    <property type="entry name" value="PBP1_sugar_binding"/>
    <property type="match status" value="1"/>
</dbReference>
<dbReference type="CDD" id="cd01392">
    <property type="entry name" value="HTH_LacI"/>
    <property type="match status" value="1"/>
</dbReference>
<sequence length="345" mass="38404">MAVTLQEIAERAGVSRGTVDRALNNRGRIRPEVADRIRQIAEEMGYRPNRAGKALAMARRSICIGVVLQEVETMFMRGILEGIEAAREELGHLGASVVLKEIKGLNTKAVIDAMEELRSQNVHAIAMNPSMNRRTKETIDRFADEYGIPIVTFNTDLEDCSRLCYIGQNTYECGRAAAGLMGEIIGGRGEVGVITGYEANPSLNKRVEGFRDEIAARFPEIKLVGVQYAYNSDAIAEDITRELVERHPEISGLFLTVNVEQGVCAALEKEGIIGRVKIISNDLNENNRKLLCDGNIAFVLEQNARVQGYEPIMVLFHLVFDGEKPQCEFQYTDLTIRTRYNLPPV</sequence>
<dbReference type="InterPro" id="IPR028082">
    <property type="entry name" value="Peripla_BP_I"/>
</dbReference>
<name>A0ABY5VDD7_9FIRM</name>
<dbReference type="GO" id="GO:0003677">
    <property type="term" value="F:DNA binding"/>
    <property type="evidence" value="ECO:0007669"/>
    <property type="project" value="UniProtKB-KW"/>
</dbReference>